<evidence type="ECO:0000256" key="2">
    <source>
        <dbReference type="SAM" id="SignalP"/>
    </source>
</evidence>
<dbReference type="FunFam" id="3.40.33.10:FF:000005">
    <property type="entry name" value="Cysteine-rich secretory protein 2"/>
    <property type="match status" value="1"/>
</dbReference>
<dbReference type="InterPro" id="IPR014044">
    <property type="entry name" value="CAP_dom"/>
</dbReference>
<dbReference type="PROSITE" id="PS01010">
    <property type="entry name" value="CRISP_2"/>
    <property type="match status" value="1"/>
</dbReference>
<dbReference type="SMART" id="SM00198">
    <property type="entry name" value="SCP"/>
    <property type="match status" value="1"/>
</dbReference>
<evidence type="ECO:0000256" key="1">
    <source>
        <dbReference type="ARBA" id="ARBA00009923"/>
    </source>
</evidence>
<dbReference type="PANTHER" id="PTHR10334">
    <property type="entry name" value="CYSTEINE-RICH SECRETORY PROTEIN-RELATED"/>
    <property type="match status" value="1"/>
</dbReference>
<proteinExistence type="evidence at transcript level"/>
<accession>A0A2Z5WGY6</accession>
<dbReference type="PRINTS" id="PR00838">
    <property type="entry name" value="V5ALLERGEN"/>
</dbReference>
<keyword evidence="2" id="KW-0732">Signal</keyword>
<dbReference type="PRINTS" id="PR00837">
    <property type="entry name" value="V5TPXLIKE"/>
</dbReference>
<evidence type="ECO:0000259" key="3">
    <source>
        <dbReference type="SMART" id="SM00198"/>
    </source>
</evidence>
<dbReference type="Pfam" id="PF08562">
    <property type="entry name" value="Crisp"/>
    <property type="match status" value="1"/>
</dbReference>
<name>A0A2Z5WGY6_CYNPY</name>
<dbReference type="Gene3D" id="3.40.33.10">
    <property type="entry name" value="CAP"/>
    <property type="match status" value="1"/>
</dbReference>
<organism evidence="4">
    <name type="scientific">Cynops pyrrhogaster</name>
    <name type="common">Japanese fire-bellied newt</name>
    <name type="synonym">Molge pyrrhogaster</name>
    <dbReference type="NCBI Taxonomy" id="8330"/>
    <lineage>
        <taxon>Eukaryota</taxon>
        <taxon>Metazoa</taxon>
        <taxon>Chordata</taxon>
        <taxon>Craniata</taxon>
        <taxon>Vertebrata</taxon>
        <taxon>Euteleostomi</taxon>
        <taxon>Amphibia</taxon>
        <taxon>Batrachia</taxon>
        <taxon>Caudata</taxon>
        <taxon>Salamandroidea</taxon>
        <taxon>Salamandridae</taxon>
        <taxon>Pleurodelinae</taxon>
        <taxon>Cynops</taxon>
    </lineage>
</organism>
<gene>
    <name evidence="4" type="primary">CRISP2</name>
</gene>
<dbReference type="InterPro" id="IPR018244">
    <property type="entry name" value="Allrgn_V5/Tpx1_CS"/>
</dbReference>
<dbReference type="SUPFAM" id="SSF57546">
    <property type="entry name" value="Crisp domain-like"/>
    <property type="match status" value="1"/>
</dbReference>
<dbReference type="SUPFAM" id="SSF55797">
    <property type="entry name" value="PR-1-like"/>
    <property type="match status" value="1"/>
</dbReference>
<protein>
    <submittedName>
        <fullName evidence="4">Cysteine-rich secretory protein 2</fullName>
    </submittedName>
</protein>
<feature type="chain" id="PRO_5016318453" evidence="2">
    <location>
        <begin position="22"/>
        <end position="232"/>
    </location>
</feature>
<dbReference type="AlphaFoldDB" id="A0A2Z5WGY6"/>
<dbReference type="InterPro" id="IPR035940">
    <property type="entry name" value="CAP_sf"/>
</dbReference>
<dbReference type="InterPro" id="IPR001283">
    <property type="entry name" value="CRISP-related"/>
</dbReference>
<dbReference type="EMBL" id="LC315180">
    <property type="protein sequence ID" value="BBB89277.1"/>
    <property type="molecule type" value="mRNA"/>
</dbReference>
<dbReference type="InterPro" id="IPR013871">
    <property type="entry name" value="Cysteine_rich_secretory"/>
</dbReference>
<dbReference type="InterPro" id="IPR042076">
    <property type="entry name" value="Crisp-like_dom"/>
</dbReference>
<feature type="domain" description="SCP" evidence="3">
    <location>
        <begin position="32"/>
        <end position="172"/>
    </location>
</feature>
<dbReference type="InterPro" id="IPR002413">
    <property type="entry name" value="V5_allergen-like"/>
</dbReference>
<feature type="signal peptide" evidence="2">
    <location>
        <begin position="1"/>
        <end position="21"/>
    </location>
</feature>
<dbReference type="GO" id="GO:0005576">
    <property type="term" value="C:extracellular region"/>
    <property type="evidence" value="ECO:0007669"/>
    <property type="project" value="InterPro"/>
</dbReference>
<comment type="similarity">
    <text evidence="1">Belongs to the CRISP family.</text>
</comment>
<sequence>MDTLLLTMILALGLHCSTVRSQDPTLDTNNADVQKLICDKHNELRRSVVPPASDMQKVEWSTEAAATAKKVAAKCIFEHSSETERTISTSTCGENLAKASGMSLSWDDCIQEWFNENKDFKYGTGAIREGAMIGHFTQVVWGKTVRVGCAFQRCPDFGLYVCHYAPQGNIGTVITKPYEQGTPCAKCPNNCENKLCTNSCLYGDLNPDCPTYKPFCSQASVSSVCQATCGCG</sequence>
<dbReference type="Gene3D" id="1.10.10.740">
    <property type="entry name" value="Crisp domain"/>
    <property type="match status" value="1"/>
</dbReference>
<evidence type="ECO:0000313" key="4">
    <source>
        <dbReference type="EMBL" id="BBB89277.1"/>
    </source>
</evidence>
<dbReference type="Pfam" id="PF00188">
    <property type="entry name" value="CAP"/>
    <property type="match status" value="1"/>
</dbReference>
<reference evidence="4" key="1">
    <citation type="journal article" date="2017" name="Mol. Reprod. Dev.">
        <title>Sperm storage influences the potential for spontaneous acrosome reaction of the sperm in the newt Cynops pyrrhogaster.</title>
        <authorList>
            <person name="Kon S."/>
            <person name="Sato T."/>
            <person name="Endo D."/>
            <person name="Takahashi T."/>
            <person name="Takaku A."/>
            <person name="Nakauchi Y."/>
            <person name="Toyama F."/>
            <person name="Meyer-Rochow V.B."/>
            <person name="Takayama-Watanabe E."/>
            <person name="Watanabe A."/>
        </authorList>
    </citation>
    <scope>NUCLEOTIDE SEQUENCE</scope>
    <source>
        <tissue evidence="4">Vas deferens</tissue>
    </source>
</reference>
<dbReference type="PROSITE" id="PS01009">
    <property type="entry name" value="CRISP_1"/>
    <property type="match status" value="1"/>
</dbReference>